<dbReference type="OMA" id="CEREPDE"/>
<protein>
    <submittedName>
        <fullName evidence="4">Embryonic abundant-like protein</fullName>
    </submittedName>
    <submittedName>
        <fullName evidence="5">Putative BURP domain-containing protein</fullName>
    </submittedName>
</protein>
<reference evidence="4 7" key="2">
    <citation type="journal article" date="2014" name="BMC Genomics">
        <title>An improved genome release (version Mt4.0) for the model legume Medicago truncatula.</title>
        <authorList>
            <person name="Tang H."/>
            <person name="Krishnakumar V."/>
            <person name="Bidwell S."/>
            <person name="Rosen B."/>
            <person name="Chan A."/>
            <person name="Zhou S."/>
            <person name="Gentzbittel L."/>
            <person name="Childs K.L."/>
            <person name="Yandell M."/>
            <person name="Gundlach H."/>
            <person name="Mayer K.F."/>
            <person name="Schwartz D.C."/>
            <person name="Town C.D."/>
        </authorList>
    </citation>
    <scope>GENOME REANNOTATION</scope>
    <source>
        <strain evidence="6 7">cv. Jemalong A17</strain>
    </source>
</reference>
<dbReference type="PaxDb" id="3880-AES60451"/>
<evidence type="ECO:0000256" key="2">
    <source>
        <dbReference type="SAM" id="SignalP"/>
    </source>
</evidence>
<evidence type="ECO:0000313" key="7">
    <source>
        <dbReference type="Proteomes" id="UP000002051"/>
    </source>
</evidence>
<dbReference type="EnsemblPlants" id="AES60451">
    <property type="protein sequence ID" value="AES60451"/>
    <property type="gene ID" value="MTR_1g045860"/>
</dbReference>
<evidence type="ECO:0000313" key="5">
    <source>
        <dbReference type="EMBL" id="RHN78700.1"/>
    </source>
</evidence>
<dbReference type="InterPro" id="IPR004873">
    <property type="entry name" value="BURP_dom"/>
</dbReference>
<reference evidence="5" key="4">
    <citation type="journal article" date="2018" name="Nat. Plants">
        <title>Whole-genome landscape of Medicago truncatula symbiotic genes.</title>
        <authorList>
            <person name="Pecrix Y."/>
            <person name="Gamas P."/>
            <person name="Carrere S."/>
        </authorList>
    </citation>
    <scope>NUCLEOTIDE SEQUENCE</scope>
    <source>
        <tissue evidence="5">Leaves</tissue>
    </source>
</reference>
<keyword evidence="1 2" id="KW-0732">Signal</keyword>
<dbReference type="PANTHER" id="PTHR31236:SF35">
    <property type="entry name" value="ABUNDANT PROTEIN, PUTATIVE-RELATED"/>
    <property type="match status" value="1"/>
</dbReference>
<organism evidence="4 7">
    <name type="scientific">Medicago truncatula</name>
    <name type="common">Barrel medic</name>
    <name type="synonym">Medicago tribuloides</name>
    <dbReference type="NCBI Taxonomy" id="3880"/>
    <lineage>
        <taxon>Eukaryota</taxon>
        <taxon>Viridiplantae</taxon>
        <taxon>Streptophyta</taxon>
        <taxon>Embryophyta</taxon>
        <taxon>Tracheophyta</taxon>
        <taxon>Spermatophyta</taxon>
        <taxon>Magnoliopsida</taxon>
        <taxon>eudicotyledons</taxon>
        <taxon>Gunneridae</taxon>
        <taxon>Pentapetalae</taxon>
        <taxon>rosids</taxon>
        <taxon>fabids</taxon>
        <taxon>Fabales</taxon>
        <taxon>Fabaceae</taxon>
        <taxon>Papilionoideae</taxon>
        <taxon>50 kb inversion clade</taxon>
        <taxon>NPAAA clade</taxon>
        <taxon>Hologalegina</taxon>
        <taxon>IRL clade</taxon>
        <taxon>Trifolieae</taxon>
        <taxon>Medicago</taxon>
    </lineage>
</organism>
<dbReference type="Proteomes" id="UP000002051">
    <property type="component" value="Unassembled WGS sequence"/>
</dbReference>
<dbReference type="Pfam" id="PF03181">
    <property type="entry name" value="BURP"/>
    <property type="match status" value="1"/>
</dbReference>
<dbReference type="Gramene" id="rna2338">
    <property type="protein sequence ID" value="RHN78700.1"/>
    <property type="gene ID" value="gene2338"/>
</dbReference>
<evidence type="ECO:0000313" key="6">
    <source>
        <dbReference type="EnsemblPlants" id="AES60451"/>
    </source>
</evidence>
<reference evidence="6" key="3">
    <citation type="submission" date="2015-04" db="UniProtKB">
        <authorList>
            <consortium name="EnsemblPlants"/>
        </authorList>
    </citation>
    <scope>IDENTIFICATION</scope>
    <source>
        <strain evidence="6">cv. Jemalong A17</strain>
    </source>
</reference>
<dbReference type="OrthoDB" id="1338791at2759"/>
<sequence length="269" mass="29922">MEFAHLSVLALFCLAFVGISATTLSSEDYWQTIWPNTPLPKAFSDLLLPYGKTNNLPIKTEELNQYSTLFFEHDLYPGKKMILGNNNSLRNTVRPFGKPRQGITDSIWLANKERQSLDDFCNSPTATGERKHCVSSLESMVEHVISHFGTSKIKAISSTFGVNQDQYVVEEVKKVGDNAVMCHRLNFEKVVFNCHQVQATTAYVVSLVAPDGGKAKALTVCHHDTRGMNAELLYEALKVEPGTIPICHFIGNKAAAWVPNHSEDHPCVI</sequence>
<dbReference type="AlphaFoldDB" id="G7I6R7"/>
<dbReference type="HOGENOM" id="CLU_848288_0_0_1"/>
<accession>G7I6R7</accession>
<dbReference type="PROSITE" id="PS51277">
    <property type="entry name" value="BURP"/>
    <property type="match status" value="1"/>
</dbReference>
<dbReference type="eggNOG" id="ENOG502SM1V">
    <property type="taxonomic scope" value="Eukaryota"/>
</dbReference>
<feature type="chain" id="PRO_5014571979" evidence="2">
    <location>
        <begin position="22"/>
        <end position="269"/>
    </location>
</feature>
<gene>
    <name evidence="6" type="primary">11434013</name>
    <name evidence="4" type="ordered locus">MTR_1g045860</name>
    <name evidence="5" type="ORF">MtrunA17_Chr1g0168781</name>
</gene>
<reference evidence="4 7" key="1">
    <citation type="journal article" date="2011" name="Nature">
        <title>The Medicago genome provides insight into the evolution of rhizobial symbioses.</title>
        <authorList>
            <person name="Young N.D."/>
            <person name="Debelle F."/>
            <person name="Oldroyd G.E."/>
            <person name="Geurts R."/>
            <person name="Cannon S.B."/>
            <person name="Udvardi M.K."/>
            <person name="Benedito V.A."/>
            <person name="Mayer K.F."/>
            <person name="Gouzy J."/>
            <person name="Schoof H."/>
            <person name="Van de Peer Y."/>
            <person name="Proost S."/>
            <person name="Cook D.R."/>
            <person name="Meyers B.C."/>
            <person name="Spannagl M."/>
            <person name="Cheung F."/>
            <person name="De Mita S."/>
            <person name="Krishnakumar V."/>
            <person name="Gundlach H."/>
            <person name="Zhou S."/>
            <person name="Mudge J."/>
            <person name="Bharti A.K."/>
            <person name="Murray J.D."/>
            <person name="Naoumkina M.A."/>
            <person name="Rosen B."/>
            <person name="Silverstein K.A."/>
            <person name="Tang H."/>
            <person name="Rombauts S."/>
            <person name="Zhao P.X."/>
            <person name="Zhou P."/>
            <person name="Barbe V."/>
            <person name="Bardou P."/>
            <person name="Bechner M."/>
            <person name="Bellec A."/>
            <person name="Berger A."/>
            <person name="Berges H."/>
            <person name="Bidwell S."/>
            <person name="Bisseling T."/>
            <person name="Choisne N."/>
            <person name="Couloux A."/>
            <person name="Denny R."/>
            <person name="Deshpande S."/>
            <person name="Dai X."/>
            <person name="Doyle J.J."/>
            <person name="Dudez A.M."/>
            <person name="Farmer A.D."/>
            <person name="Fouteau S."/>
            <person name="Franken C."/>
            <person name="Gibelin C."/>
            <person name="Gish J."/>
            <person name="Goldstein S."/>
            <person name="Gonzalez A.J."/>
            <person name="Green P.J."/>
            <person name="Hallab A."/>
            <person name="Hartog M."/>
            <person name="Hua A."/>
            <person name="Humphray S.J."/>
            <person name="Jeong D.H."/>
            <person name="Jing Y."/>
            <person name="Jocker A."/>
            <person name="Kenton S.M."/>
            <person name="Kim D.J."/>
            <person name="Klee K."/>
            <person name="Lai H."/>
            <person name="Lang C."/>
            <person name="Lin S."/>
            <person name="Macmil S.L."/>
            <person name="Magdelenat G."/>
            <person name="Matthews L."/>
            <person name="McCorrison J."/>
            <person name="Monaghan E.L."/>
            <person name="Mun J.H."/>
            <person name="Najar F.Z."/>
            <person name="Nicholson C."/>
            <person name="Noirot C."/>
            <person name="O'Bleness M."/>
            <person name="Paule C.R."/>
            <person name="Poulain J."/>
            <person name="Prion F."/>
            <person name="Qin B."/>
            <person name="Qu C."/>
            <person name="Retzel E.F."/>
            <person name="Riddle C."/>
            <person name="Sallet E."/>
            <person name="Samain S."/>
            <person name="Samson N."/>
            <person name="Sanders I."/>
            <person name="Saurat O."/>
            <person name="Scarpelli C."/>
            <person name="Schiex T."/>
            <person name="Segurens B."/>
            <person name="Severin A.J."/>
            <person name="Sherrier D.J."/>
            <person name="Shi R."/>
            <person name="Sims S."/>
            <person name="Singer S.R."/>
            <person name="Sinharoy S."/>
            <person name="Sterck L."/>
            <person name="Viollet A."/>
            <person name="Wang B.B."/>
            <person name="Wang K."/>
            <person name="Wang M."/>
            <person name="Wang X."/>
            <person name="Warfsmann J."/>
            <person name="Weissenbach J."/>
            <person name="White D.D."/>
            <person name="White J.D."/>
            <person name="Wiley G.B."/>
            <person name="Wincker P."/>
            <person name="Xing Y."/>
            <person name="Yang L."/>
            <person name="Yao Z."/>
            <person name="Ying F."/>
            <person name="Zhai J."/>
            <person name="Zhou L."/>
            <person name="Zuber A."/>
            <person name="Denarie J."/>
            <person name="Dixon R.A."/>
            <person name="May G.D."/>
            <person name="Schwartz D.C."/>
            <person name="Rogers J."/>
            <person name="Quetier F."/>
            <person name="Town C.D."/>
            <person name="Roe B.A."/>
        </authorList>
    </citation>
    <scope>NUCLEOTIDE SEQUENCE [LARGE SCALE GENOMIC DNA]</scope>
    <source>
        <strain evidence="4">A17</strain>
        <strain evidence="6 7">cv. Jemalong A17</strain>
    </source>
</reference>
<keyword evidence="7" id="KW-1185">Reference proteome</keyword>
<dbReference type="EMBL" id="PSQE01000001">
    <property type="protein sequence ID" value="RHN78700.1"/>
    <property type="molecule type" value="Genomic_DNA"/>
</dbReference>
<dbReference type="PANTHER" id="PTHR31236">
    <property type="entry name" value="BURP DOMAIN PROTEIN USPL1-LIKE"/>
    <property type="match status" value="1"/>
</dbReference>
<dbReference type="KEGG" id="mtr:11434013"/>
<evidence type="ECO:0000259" key="3">
    <source>
        <dbReference type="PROSITE" id="PS51277"/>
    </source>
</evidence>
<dbReference type="EMBL" id="CM001217">
    <property type="protein sequence ID" value="AES60451.1"/>
    <property type="molecule type" value="Genomic_DNA"/>
</dbReference>
<feature type="domain" description="BURP" evidence="3">
    <location>
        <begin position="69"/>
        <end position="260"/>
    </location>
</feature>
<evidence type="ECO:0000313" key="4">
    <source>
        <dbReference type="EMBL" id="AES60451.1"/>
    </source>
</evidence>
<proteinExistence type="predicted"/>
<dbReference type="STRING" id="3880.G7I6R7"/>
<name>G7I6R7_MEDTR</name>
<dbReference type="InterPro" id="IPR044816">
    <property type="entry name" value="BURP"/>
</dbReference>
<evidence type="ECO:0000256" key="1">
    <source>
        <dbReference type="ARBA" id="ARBA00022729"/>
    </source>
</evidence>
<dbReference type="Proteomes" id="UP000265566">
    <property type="component" value="Chromosome 1"/>
</dbReference>
<feature type="signal peptide" evidence="2">
    <location>
        <begin position="1"/>
        <end position="21"/>
    </location>
</feature>
<dbReference type="SMART" id="SM01045">
    <property type="entry name" value="BURP"/>
    <property type="match status" value="1"/>
</dbReference>